<evidence type="ECO:0000256" key="1">
    <source>
        <dbReference type="SAM" id="Phobius"/>
    </source>
</evidence>
<evidence type="ECO:0000313" key="2">
    <source>
        <dbReference type="EMBL" id="MBG6089851.1"/>
    </source>
</evidence>
<keyword evidence="1" id="KW-0472">Membrane</keyword>
<reference evidence="2" key="1">
    <citation type="submission" date="2020-11" db="EMBL/GenBank/DDBJ databases">
        <title>Sequencing the genomes of 1000 actinobacteria strains.</title>
        <authorList>
            <person name="Klenk H.-P."/>
        </authorList>
    </citation>
    <scope>NUCLEOTIDE SEQUENCE</scope>
    <source>
        <strain evidence="2">DSM 43175</strain>
    </source>
</reference>
<organism evidence="2 3">
    <name type="scientific">Actinomadura viridis</name>
    <dbReference type="NCBI Taxonomy" id="58110"/>
    <lineage>
        <taxon>Bacteria</taxon>
        <taxon>Bacillati</taxon>
        <taxon>Actinomycetota</taxon>
        <taxon>Actinomycetes</taxon>
        <taxon>Streptosporangiales</taxon>
        <taxon>Thermomonosporaceae</taxon>
        <taxon>Actinomadura</taxon>
    </lineage>
</organism>
<protein>
    <submittedName>
        <fullName evidence="2">Uncharacterized protein</fullName>
    </submittedName>
</protein>
<sequence>MSIAGAVVLGVIALALHLKHRLPRFVAWLVLFVGLGAASTVSGWVGGLDGINLYGVGLFTIGAIFTAVFFWEEAVKRNGMHRTRTPLIAFAFGISLVLAGGSFFQAVERALDTAGSNVDKAVVNNLNGK</sequence>
<dbReference type="RefSeq" id="WP_197012394.1">
    <property type="nucleotide sequence ID" value="NZ_BAABES010000010.1"/>
</dbReference>
<dbReference type="Proteomes" id="UP000614047">
    <property type="component" value="Unassembled WGS sequence"/>
</dbReference>
<keyword evidence="3" id="KW-1185">Reference proteome</keyword>
<dbReference type="EMBL" id="JADOUA010000001">
    <property type="protein sequence ID" value="MBG6089851.1"/>
    <property type="molecule type" value="Genomic_DNA"/>
</dbReference>
<feature type="transmembrane region" description="Helical" evidence="1">
    <location>
        <begin position="53"/>
        <end position="71"/>
    </location>
</feature>
<comment type="caution">
    <text evidence="2">The sequence shown here is derived from an EMBL/GenBank/DDBJ whole genome shotgun (WGS) entry which is preliminary data.</text>
</comment>
<dbReference type="AlphaFoldDB" id="A0A931DLM4"/>
<keyword evidence="1" id="KW-1133">Transmembrane helix</keyword>
<proteinExistence type="predicted"/>
<evidence type="ECO:0000313" key="3">
    <source>
        <dbReference type="Proteomes" id="UP000614047"/>
    </source>
</evidence>
<accession>A0A931DLM4</accession>
<feature type="transmembrane region" description="Helical" evidence="1">
    <location>
        <begin position="87"/>
        <end position="107"/>
    </location>
</feature>
<keyword evidence="1" id="KW-0812">Transmembrane</keyword>
<gene>
    <name evidence="2" type="ORF">IW256_003964</name>
</gene>
<name>A0A931DLM4_9ACTN</name>
<feature type="transmembrane region" description="Helical" evidence="1">
    <location>
        <begin position="25"/>
        <end position="46"/>
    </location>
</feature>